<dbReference type="Gene3D" id="3.40.50.720">
    <property type="entry name" value="NAD(P)-binding Rossmann-like Domain"/>
    <property type="match status" value="1"/>
</dbReference>
<keyword evidence="2" id="KW-1185">Reference proteome</keyword>
<evidence type="ECO:0000313" key="2">
    <source>
        <dbReference type="Proteomes" id="UP001500618"/>
    </source>
</evidence>
<dbReference type="SUPFAM" id="SSF51735">
    <property type="entry name" value="NAD(P)-binding Rossmann-fold domains"/>
    <property type="match status" value="1"/>
</dbReference>
<dbReference type="PANTHER" id="PTHR43162">
    <property type="match status" value="1"/>
</dbReference>
<comment type="caution">
    <text evidence="1">The sequence shown here is derived from an EMBL/GenBank/DDBJ whole genome shotgun (WGS) entry which is preliminary data.</text>
</comment>
<dbReference type="PANTHER" id="PTHR43162:SF1">
    <property type="entry name" value="PRESTALK A DIFFERENTIATION PROTEIN A"/>
    <property type="match status" value="1"/>
</dbReference>
<evidence type="ECO:0000313" key="1">
    <source>
        <dbReference type="EMBL" id="GAA1716293.1"/>
    </source>
</evidence>
<gene>
    <name evidence="1" type="ORF">GCM10009765_76270</name>
</gene>
<dbReference type="InterPro" id="IPR051604">
    <property type="entry name" value="Ergot_Alk_Oxidoreductase"/>
</dbReference>
<protein>
    <submittedName>
        <fullName evidence="1">NAD(P)H-binding protein</fullName>
    </submittedName>
</protein>
<dbReference type="InterPro" id="IPR036291">
    <property type="entry name" value="NAD(P)-bd_dom_sf"/>
</dbReference>
<accession>A0ABP4V1V6</accession>
<reference evidence="2" key="1">
    <citation type="journal article" date="2019" name="Int. J. Syst. Evol. Microbiol.">
        <title>The Global Catalogue of Microorganisms (GCM) 10K type strain sequencing project: providing services to taxonomists for standard genome sequencing and annotation.</title>
        <authorList>
            <consortium name="The Broad Institute Genomics Platform"/>
            <consortium name="The Broad Institute Genome Sequencing Center for Infectious Disease"/>
            <person name="Wu L."/>
            <person name="Ma J."/>
        </authorList>
    </citation>
    <scope>NUCLEOTIDE SEQUENCE [LARGE SCALE GENOMIC DNA]</scope>
    <source>
        <strain evidence="2">JCM 14718</strain>
    </source>
</reference>
<name>A0ABP4V1V6_9ACTN</name>
<organism evidence="1 2">
    <name type="scientific">Fodinicola feengrottensis</name>
    <dbReference type="NCBI Taxonomy" id="435914"/>
    <lineage>
        <taxon>Bacteria</taxon>
        <taxon>Bacillati</taxon>
        <taxon>Actinomycetota</taxon>
        <taxon>Actinomycetes</taxon>
        <taxon>Mycobacteriales</taxon>
        <taxon>Fodinicola</taxon>
    </lineage>
</organism>
<dbReference type="Gene3D" id="3.90.25.10">
    <property type="entry name" value="UDP-galactose 4-epimerase, domain 1"/>
    <property type="match status" value="1"/>
</dbReference>
<dbReference type="Proteomes" id="UP001500618">
    <property type="component" value="Unassembled WGS sequence"/>
</dbReference>
<proteinExistence type="predicted"/>
<dbReference type="EMBL" id="BAAANY010000040">
    <property type="protein sequence ID" value="GAA1716293.1"/>
    <property type="molecule type" value="Genomic_DNA"/>
</dbReference>
<sequence length="263" mass="28727">MVDRLLDQNRPVRAASRTGTPPFDWADQRTWPALLENAAAAYIAYYPDLGSPEATATIAAFTELAVSGGVRRLVLLSGRGEENVLPSEQVVRESGVEWTIIRSSWLAQNFSEDFLLEPVAHGEVVLPTGQIREPFVDADDIADIAVEALTGSRHAGELYEVTGPRLMTFADTVREIAQASGRDIRYVSVSIGEFAAGLRQQGMPEEHIPFFADLFERVLDGRNEHLTDGVERALGRPPRDFADYAKSTAATGVWGLPSDASQT</sequence>